<evidence type="ECO:0000313" key="2">
    <source>
        <dbReference type="Proteomes" id="UP001416858"/>
    </source>
</evidence>
<comment type="caution">
    <text evidence="1">The sequence shown here is derived from an EMBL/GenBank/DDBJ whole genome shotgun (WGS) entry which is preliminary data.</text>
</comment>
<dbReference type="Proteomes" id="UP001416858">
    <property type="component" value="Unassembled WGS sequence"/>
</dbReference>
<name>A0ABP9W0Q2_9BACT</name>
<accession>A0ABP9W0Q2</accession>
<protein>
    <submittedName>
        <fullName evidence="1">Uncharacterized protein</fullName>
    </submittedName>
</protein>
<evidence type="ECO:0000313" key="1">
    <source>
        <dbReference type="EMBL" id="GAA5510080.1"/>
    </source>
</evidence>
<dbReference type="EMBL" id="BAABRO010000018">
    <property type="protein sequence ID" value="GAA5510080.1"/>
    <property type="molecule type" value="Genomic_DNA"/>
</dbReference>
<keyword evidence="2" id="KW-1185">Reference proteome</keyword>
<reference evidence="1 2" key="1">
    <citation type="submission" date="2024-02" db="EMBL/GenBank/DDBJ databases">
        <title>Rhodopirellula caenicola NBRC 110016.</title>
        <authorList>
            <person name="Ichikawa N."/>
            <person name="Katano-Makiyama Y."/>
            <person name="Hidaka K."/>
        </authorList>
    </citation>
    <scope>NUCLEOTIDE SEQUENCE [LARGE SCALE GENOMIC DNA]</scope>
    <source>
        <strain evidence="1 2">NBRC 110016</strain>
    </source>
</reference>
<dbReference type="RefSeq" id="WP_345687694.1">
    <property type="nucleotide sequence ID" value="NZ_BAABRO010000018.1"/>
</dbReference>
<gene>
    <name evidence="1" type="ORF">Rcae01_05586</name>
</gene>
<proteinExistence type="predicted"/>
<organism evidence="1 2">
    <name type="scientific">Novipirellula caenicola</name>
    <dbReference type="NCBI Taxonomy" id="1536901"/>
    <lineage>
        <taxon>Bacteria</taxon>
        <taxon>Pseudomonadati</taxon>
        <taxon>Planctomycetota</taxon>
        <taxon>Planctomycetia</taxon>
        <taxon>Pirellulales</taxon>
        <taxon>Pirellulaceae</taxon>
        <taxon>Novipirellula</taxon>
    </lineage>
</organism>
<sequence length="225" mass="25565">MFSYVNWAQHLGQNDILVRPTSEDYESSKQMVADAKSDDADELRRALITQATQSGQCDSRDAKLYRLLLRPMIGHDNDPDIAQRLEAVVATIVTATNRHTKLLKHGGSFSAFAIIFGPLVFQRSMISWLAHHASKNHWSLIEDDAGIESRVFTASTSDSTERICESDGVEKKNDFGSVRVGEEFIYADKRYRKLDNRRAEVIVPLQTDNDNAFNFYPEDEVQRDH</sequence>